<organism evidence="1 2">
    <name type="scientific">Xenopus laevis</name>
    <name type="common">African clawed frog</name>
    <dbReference type="NCBI Taxonomy" id="8355"/>
    <lineage>
        <taxon>Eukaryota</taxon>
        <taxon>Metazoa</taxon>
        <taxon>Chordata</taxon>
        <taxon>Craniata</taxon>
        <taxon>Vertebrata</taxon>
        <taxon>Euteleostomi</taxon>
        <taxon>Amphibia</taxon>
        <taxon>Batrachia</taxon>
        <taxon>Anura</taxon>
        <taxon>Pipoidea</taxon>
        <taxon>Pipidae</taxon>
        <taxon>Xenopodinae</taxon>
        <taxon>Xenopus</taxon>
        <taxon>Xenopus</taxon>
    </lineage>
</organism>
<evidence type="ECO:0000313" key="2">
    <source>
        <dbReference type="Proteomes" id="UP000694892"/>
    </source>
</evidence>
<dbReference type="PANTHER" id="PTHR21301">
    <property type="entry name" value="REVERSE TRANSCRIPTASE"/>
    <property type="match status" value="1"/>
</dbReference>
<dbReference type="InterPro" id="IPR035901">
    <property type="entry name" value="GIY-YIG_endonuc_sf"/>
</dbReference>
<accession>A0A974H329</accession>
<dbReference type="PANTHER" id="PTHR21301:SF12">
    <property type="match status" value="1"/>
</dbReference>
<protein>
    <recommendedName>
        <fullName evidence="3">GIY-YIG domain-containing protein</fullName>
    </recommendedName>
</protein>
<proteinExistence type="predicted"/>
<dbReference type="AlphaFoldDB" id="A0A974H329"/>
<evidence type="ECO:0000313" key="1">
    <source>
        <dbReference type="EMBL" id="OCT62596.1"/>
    </source>
</evidence>
<sequence length="123" mass="14345">MGTPIIIRGYYTCATTFAIYRIKCPCGLMYVRQTSRTVRERIREHKSAIRTKKVEQTVASHFVEKGHGVQQLKYQAPTMRRGGDRTKGLLKKEAMWIIKLETLTPQGLNREYNLQAIFRVYCF</sequence>
<dbReference type="CDD" id="cd10442">
    <property type="entry name" value="GIY-YIG_PLEs"/>
    <property type="match status" value="1"/>
</dbReference>
<name>A0A974H329_XENLA</name>
<dbReference type="Proteomes" id="UP000694892">
    <property type="component" value="Chromosome 9_10L"/>
</dbReference>
<gene>
    <name evidence="1" type="ORF">XELAEV_18043680mg</name>
</gene>
<dbReference type="Gene3D" id="3.40.1440.10">
    <property type="entry name" value="GIY-YIG endonuclease"/>
    <property type="match status" value="1"/>
</dbReference>
<evidence type="ECO:0008006" key="3">
    <source>
        <dbReference type="Google" id="ProtNLM"/>
    </source>
</evidence>
<dbReference type="EMBL" id="CM004482">
    <property type="protein sequence ID" value="OCT62596.1"/>
    <property type="molecule type" value="Genomic_DNA"/>
</dbReference>
<reference evidence="2" key="1">
    <citation type="journal article" date="2016" name="Nature">
        <title>Genome evolution in the allotetraploid frog Xenopus laevis.</title>
        <authorList>
            <person name="Session A.M."/>
            <person name="Uno Y."/>
            <person name="Kwon T."/>
            <person name="Chapman J.A."/>
            <person name="Toyoda A."/>
            <person name="Takahashi S."/>
            <person name="Fukui A."/>
            <person name="Hikosaka A."/>
            <person name="Suzuki A."/>
            <person name="Kondo M."/>
            <person name="van Heeringen S.J."/>
            <person name="Quigley I."/>
            <person name="Heinz S."/>
            <person name="Ogino H."/>
            <person name="Ochi H."/>
            <person name="Hellsten U."/>
            <person name="Lyons J.B."/>
            <person name="Simakov O."/>
            <person name="Putnam N."/>
            <person name="Stites J."/>
            <person name="Kuroki Y."/>
            <person name="Tanaka T."/>
            <person name="Michiue T."/>
            <person name="Watanabe M."/>
            <person name="Bogdanovic O."/>
            <person name="Lister R."/>
            <person name="Georgiou G."/>
            <person name="Paranjpe S.S."/>
            <person name="van Kruijsbergen I."/>
            <person name="Shu S."/>
            <person name="Carlson J."/>
            <person name="Kinoshita T."/>
            <person name="Ohta Y."/>
            <person name="Mawaribuchi S."/>
            <person name="Jenkins J."/>
            <person name="Grimwood J."/>
            <person name="Schmutz J."/>
            <person name="Mitros T."/>
            <person name="Mozaffari S.V."/>
            <person name="Suzuki Y."/>
            <person name="Haramoto Y."/>
            <person name="Yamamoto T.S."/>
            <person name="Takagi C."/>
            <person name="Heald R."/>
            <person name="Miller K."/>
            <person name="Haudenschild C."/>
            <person name="Kitzman J."/>
            <person name="Nakayama T."/>
            <person name="Izutsu Y."/>
            <person name="Robert J."/>
            <person name="Fortriede J."/>
            <person name="Burns K."/>
            <person name="Lotay V."/>
            <person name="Karimi K."/>
            <person name="Yasuoka Y."/>
            <person name="Dichmann D.S."/>
            <person name="Flajnik M.F."/>
            <person name="Houston D.W."/>
            <person name="Shendure J."/>
            <person name="DuPasquier L."/>
            <person name="Vize P.D."/>
            <person name="Zorn A.M."/>
            <person name="Ito M."/>
            <person name="Marcotte E.M."/>
            <person name="Wallingford J.B."/>
            <person name="Ito Y."/>
            <person name="Asashima M."/>
            <person name="Ueno N."/>
            <person name="Matsuda Y."/>
            <person name="Veenstra G.J."/>
            <person name="Fujiyama A."/>
            <person name="Harland R.M."/>
            <person name="Taira M."/>
            <person name="Rokhsar D.S."/>
        </authorList>
    </citation>
    <scope>NUCLEOTIDE SEQUENCE [LARGE SCALE GENOMIC DNA]</scope>
    <source>
        <strain evidence="2">J</strain>
    </source>
</reference>